<accession>A0A2T4B0B5</accession>
<evidence type="ECO:0000313" key="2">
    <source>
        <dbReference type="EMBL" id="PTB62762.1"/>
    </source>
</evidence>
<feature type="compositionally biased region" description="Basic and acidic residues" evidence="1">
    <location>
        <begin position="242"/>
        <end position="264"/>
    </location>
</feature>
<organism evidence="2 3">
    <name type="scientific">Trichoderma citrinoviride</name>
    <dbReference type="NCBI Taxonomy" id="58853"/>
    <lineage>
        <taxon>Eukaryota</taxon>
        <taxon>Fungi</taxon>
        <taxon>Dikarya</taxon>
        <taxon>Ascomycota</taxon>
        <taxon>Pezizomycotina</taxon>
        <taxon>Sordariomycetes</taxon>
        <taxon>Hypocreomycetidae</taxon>
        <taxon>Hypocreales</taxon>
        <taxon>Hypocreaceae</taxon>
        <taxon>Trichoderma</taxon>
    </lineage>
</organism>
<feature type="region of interest" description="Disordered" evidence="1">
    <location>
        <begin position="114"/>
        <end position="169"/>
    </location>
</feature>
<protein>
    <submittedName>
        <fullName evidence="2">Uncharacterized protein</fullName>
    </submittedName>
</protein>
<feature type="region of interest" description="Disordered" evidence="1">
    <location>
        <begin position="1"/>
        <end position="39"/>
    </location>
</feature>
<evidence type="ECO:0000313" key="3">
    <source>
        <dbReference type="Proteomes" id="UP000241546"/>
    </source>
</evidence>
<dbReference type="RefSeq" id="XP_024746082.1">
    <property type="nucleotide sequence ID" value="XM_024894450.1"/>
</dbReference>
<proteinExistence type="predicted"/>
<gene>
    <name evidence="2" type="ORF">BBK36DRAFT_1162548</name>
</gene>
<feature type="compositionally biased region" description="Basic and acidic residues" evidence="1">
    <location>
        <begin position="206"/>
        <end position="227"/>
    </location>
</feature>
<dbReference type="EMBL" id="KZ680221">
    <property type="protein sequence ID" value="PTB62762.1"/>
    <property type="molecule type" value="Genomic_DNA"/>
</dbReference>
<reference evidence="3" key="1">
    <citation type="submission" date="2016-07" db="EMBL/GenBank/DDBJ databases">
        <title>Multiple horizontal gene transfer events from other fungi enriched the ability of initially mycotrophic Trichoderma (Ascomycota) to feed on dead plant biomass.</title>
        <authorList>
            <consortium name="DOE Joint Genome Institute"/>
            <person name="Atanasova L."/>
            <person name="Chenthamara K."/>
            <person name="Zhang J."/>
            <person name="Grujic M."/>
            <person name="Henrissat B."/>
            <person name="Kuo A."/>
            <person name="Aerts A."/>
            <person name="Salamov A."/>
            <person name="Lipzen A."/>
            <person name="Labutti K."/>
            <person name="Barry K."/>
            <person name="Miao Y."/>
            <person name="Rahimi M.J."/>
            <person name="Shen Q."/>
            <person name="Grigoriev I.V."/>
            <person name="Kubicek C.P."/>
            <person name="Druzhinina I.S."/>
        </authorList>
    </citation>
    <scope>NUCLEOTIDE SEQUENCE [LARGE SCALE GENOMIC DNA]</scope>
    <source>
        <strain evidence="3">TUCIM 6016</strain>
    </source>
</reference>
<feature type="compositionally biased region" description="Basic and acidic residues" evidence="1">
    <location>
        <begin position="1"/>
        <end position="12"/>
    </location>
</feature>
<name>A0A2T4B0B5_9HYPO</name>
<dbReference type="Proteomes" id="UP000241546">
    <property type="component" value="Unassembled WGS sequence"/>
</dbReference>
<feature type="compositionally biased region" description="Polar residues" evidence="1">
    <location>
        <begin position="273"/>
        <end position="291"/>
    </location>
</feature>
<dbReference type="GeneID" id="36602568"/>
<keyword evidence="3" id="KW-1185">Reference proteome</keyword>
<dbReference type="OrthoDB" id="5327145at2759"/>
<sequence length="412" mass="45805">MLAAHREQENRVLSHQASAKPQPKTPGMRYPKTPMNLGRGNENALAGFAAKNTIQGGINLGENQKFISKKPVITPAGSRMRAPLGNKTTNAKAISNLGLGLGGKSAVREIERTQSRNVTGQRRKQKQRHRRAELAPRSLLFKLKDGHDRDQDEPEYAPPNPEPLPYESDVFPRDALTLKGLKKENMLKGYYEHFYNPINDAGVSRAEQRLQEETKAALQKAMEHNEQDTEEFDWNSADISAELERDAPDESEVPERTTRTREKPVSANERTQDSSSTQSAMATRASRSGSSGKPMPQARQDDVPGRIVTRSSRHRTEPAAVEHSSPLVLRSRRDSVSSQVAPKDAEDDESEPAYMMGSPRPKPSDDAASDDLAHLQFPIDSDDEDAGIDLSVLRTSRRDSFEGSVYELRFDV</sequence>
<evidence type="ECO:0000256" key="1">
    <source>
        <dbReference type="SAM" id="MobiDB-lite"/>
    </source>
</evidence>
<dbReference type="AlphaFoldDB" id="A0A2T4B0B5"/>
<feature type="compositionally biased region" description="Basic residues" evidence="1">
    <location>
        <begin position="121"/>
        <end position="131"/>
    </location>
</feature>
<feature type="region of interest" description="Disordered" evidence="1">
    <location>
        <begin position="206"/>
        <end position="371"/>
    </location>
</feature>